<dbReference type="PANTHER" id="PTHR23113:SF350">
    <property type="entry name" value="RAL GUANINE NUCLEOTIDE DISSOCIATION STIMULATOR-LIKE 2 ISOFORM X1"/>
    <property type="match status" value="1"/>
</dbReference>
<evidence type="ECO:0000313" key="8">
    <source>
        <dbReference type="RefSeq" id="XP_008279397.1"/>
    </source>
</evidence>
<dbReference type="Pfam" id="PF00618">
    <property type="entry name" value="RasGEF_N"/>
    <property type="match status" value="1"/>
</dbReference>
<protein>
    <submittedName>
        <fullName evidence="8">Ral guanine nucleotide dissociation stimulator-like 2</fullName>
    </submittedName>
</protein>
<evidence type="ECO:0000313" key="7">
    <source>
        <dbReference type="Proteomes" id="UP000694891"/>
    </source>
</evidence>
<dbReference type="InterPro" id="IPR019804">
    <property type="entry name" value="Ras_G-nucl-exch_fac_CS"/>
</dbReference>
<dbReference type="SMART" id="SM00147">
    <property type="entry name" value="RasGEF"/>
    <property type="match status" value="1"/>
</dbReference>
<feature type="domain" description="N-terminal Ras-GEF" evidence="6">
    <location>
        <begin position="102"/>
        <end position="227"/>
    </location>
</feature>
<dbReference type="InterPro" id="IPR008937">
    <property type="entry name" value="Ras-like_GEF"/>
</dbReference>
<dbReference type="GeneID" id="103356865"/>
<feature type="region of interest" description="Disordered" evidence="3">
    <location>
        <begin position="477"/>
        <end position="523"/>
    </location>
</feature>
<feature type="region of interest" description="Disordered" evidence="3">
    <location>
        <begin position="21"/>
        <end position="44"/>
    </location>
</feature>
<dbReference type="Pfam" id="PF00617">
    <property type="entry name" value="RasGEF"/>
    <property type="match status" value="1"/>
</dbReference>
<evidence type="ECO:0000259" key="4">
    <source>
        <dbReference type="PROSITE" id="PS50009"/>
    </source>
</evidence>
<dbReference type="Proteomes" id="UP000694891">
    <property type="component" value="Unplaced"/>
</dbReference>
<dbReference type="InterPro" id="IPR036964">
    <property type="entry name" value="RASGEF_cat_dom_sf"/>
</dbReference>
<dbReference type="PROSITE" id="PS50009">
    <property type="entry name" value="RASGEF_CAT"/>
    <property type="match status" value="1"/>
</dbReference>
<dbReference type="CDD" id="cd06224">
    <property type="entry name" value="REM"/>
    <property type="match status" value="1"/>
</dbReference>
<evidence type="ECO:0000259" key="5">
    <source>
        <dbReference type="PROSITE" id="PS50200"/>
    </source>
</evidence>
<dbReference type="InterPro" id="IPR023578">
    <property type="entry name" value="Ras_GEF_dom_sf"/>
</dbReference>
<dbReference type="PROSITE" id="PS00720">
    <property type="entry name" value="RASGEF"/>
    <property type="match status" value="1"/>
</dbReference>
<dbReference type="CTD" id="5863"/>
<accession>A0A9Y4JXZ1</accession>
<dbReference type="Pfam" id="PF00788">
    <property type="entry name" value="RA"/>
    <property type="match status" value="1"/>
</dbReference>
<dbReference type="PROSITE" id="PS50212">
    <property type="entry name" value="RASGEF_NTER"/>
    <property type="match status" value="1"/>
</dbReference>
<gene>
    <name evidence="8" type="primary">rgl2</name>
</gene>
<dbReference type="SUPFAM" id="SSF48366">
    <property type="entry name" value="Ras GEF"/>
    <property type="match status" value="1"/>
</dbReference>
<dbReference type="PROSITE" id="PS50200">
    <property type="entry name" value="RA"/>
    <property type="match status" value="1"/>
</dbReference>
<dbReference type="AlphaFoldDB" id="A0A9Y4JXZ1"/>
<dbReference type="InterPro" id="IPR000651">
    <property type="entry name" value="Ras-like_Gua-exchang_fac_N"/>
</dbReference>
<dbReference type="GO" id="GO:0005886">
    <property type="term" value="C:plasma membrane"/>
    <property type="evidence" value="ECO:0007669"/>
    <property type="project" value="TreeGrafter"/>
</dbReference>
<dbReference type="SMART" id="SM00229">
    <property type="entry name" value="RasGEFN"/>
    <property type="match status" value="1"/>
</dbReference>
<dbReference type="GO" id="GO:0005085">
    <property type="term" value="F:guanyl-nucleotide exchange factor activity"/>
    <property type="evidence" value="ECO:0007669"/>
    <property type="project" value="UniProtKB-KW"/>
</dbReference>
<feature type="domain" description="Ras-GEF" evidence="4">
    <location>
        <begin position="142"/>
        <end position="419"/>
    </location>
</feature>
<organism evidence="7 8">
    <name type="scientific">Stegastes partitus</name>
    <name type="common">bicolor damselfish</name>
    <dbReference type="NCBI Taxonomy" id="144197"/>
    <lineage>
        <taxon>Eukaryota</taxon>
        <taxon>Metazoa</taxon>
        <taxon>Chordata</taxon>
        <taxon>Craniata</taxon>
        <taxon>Vertebrata</taxon>
        <taxon>Euteleostomi</taxon>
        <taxon>Actinopterygii</taxon>
        <taxon>Neopterygii</taxon>
        <taxon>Teleostei</taxon>
        <taxon>Neoteleostei</taxon>
        <taxon>Acanthomorphata</taxon>
        <taxon>Ovalentaria</taxon>
        <taxon>Pomacentridae</taxon>
        <taxon>Stegastes</taxon>
    </lineage>
</organism>
<dbReference type="InterPro" id="IPR001895">
    <property type="entry name" value="RASGEF_cat_dom"/>
</dbReference>
<dbReference type="GO" id="GO:0007265">
    <property type="term" value="P:Ras protein signal transduction"/>
    <property type="evidence" value="ECO:0007669"/>
    <property type="project" value="TreeGrafter"/>
</dbReference>
<proteinExistence type="predicted"/>
<feature type="domain" description="Ras-associating" evidence="5">
    <location>
        <begin position="524"/>
        <end position="610"/>
    </location>
</feature>
<feature type="compositionally biased region" description="Low complexity" evidence="3">
    <location>
        <begin position="491"/>
        <end position="501"/>
    </location>
</feature>
<evidence type="ECO:0000256" key="3">
    <source>
        <dbReference type="SAM" id="MobiDB-lite"/>
    </source>
</evidence>
<dbReference type="SMART" id="SM00314">
    <property type="entry name" value="RA"/>
    <property type="match status" value="1"/>
</dbReference>
<evidence type="ECO:0000256" key="1">
    <source>
        <dbReference type="ARBA" id="ARBA00022658"/>
    </source>
</evidence>
<dbReference type="Gene3D" id="1.20.870.10">
    <property type="entry name" value="Son of sevenless (SoS) protein Chain: S domain 1"/>
    <property type="match status" value="1"/>
</dbReference>
<dbReference type="InterPro" id="IPR000159">
    <property type="entry name" value="RA_dom"/>
</dbReference>
<evidence type="ECO:0000259" key="6">
    <source>
        <dbReference type="PROSITE" id="PS50212"/>
    </source>
</evidence>
<reference evidence="8" key="1">
    <citation type="submission" date="2025-08" db="UniProtKB">
        <authorList>
            <consortium name="RefSeq"/>
        </authorList>
    </citation>
    <scope>IDENTIFICATION</scope>
</reference>
<sequence>MLPRNLRTGGCDLPGVESSEVPLIGYRPLPPDRGTPSNQSGRRAIGDEVDAPQAEPSPMKTTWYCPLDLSTVVEEEEDGVIYTVVVKQQHGAPNSPMSAVSRSQCVKAGTEEKLVLHLLHSFSMGDSSFITIFLSTYRSFTSTERVLDILTDRLENPPGNSQQSQTRQSFNKAVCTVFSTWLSEYPEDFQSLGEPSRLLRLAPLLPQDSSSAADLRARLLRIAEELSEKALLPDAQRGQSSATSPPPDPSKFEPTSILGFPAALIAEQLTKIETVSSLPKEALRRYEELSEIFSDKDNYSQSRELLKEEGTSKFANLDNRLNNRHLNRSNAQGTVPYLGIFLTDLTMLDTAVKDRLDNGYINFDKRRREFEVLAQIRLLQSSCKNCVFIADEAFVQWYHSVPTLTEEESYRLSNEIEAPGEPSPRGLTPTVIITQCPDLSTSRTSLAGDSDSLFDFQSPVNNLLSKLTKHMRSPSVSCLDVDTSPPTNDSTPAALTPTTPTKSHRRSASCGNNPAGGVPGSGPDMRIIRIRMDLQDGNLYRSILVTSNDKTPTVISSALEKHNQDPKPASRYELIQLLPEGKELVIPATGNVFYAMTPSSVDFLLRRKGGNPPLGSQPITTETSATFPRIKAKGRRLVRTLF</sequence>
<dbReference type="CDD" id="cd17211">
    <property type="entry name" value="RA_RGL2"/>
    <property type="match status" value="1"/>
</dbReference>
<dbReference type="Gene3D" id="3.10.20.90">
    <property type="entry name" value="Phosphatidylinositol 3-kinase Catalytic Subunit, Chain A, domain 1"/>
    <property type="match status" value="1"/>
</dbReference>
<dbReference type="RefSeq" id="XP_008279397.1">
    <property type="nucleotide sequence ID" value="XM_008281175.1"/>
</dbReference>
<keyword evidence="7" id="KW-1185">Reference proteome</keyword>
<keyword evidence="1 2" id="KW-0344">Guanine-nucleotide releasing factor</keyword>
<dbReference type="InterPro" id="IPR029071">
    <property type="entry name" value="Ubiquitin-like_domsf"/>
</dbReference>
<feature type="region of interest" description="Disordered" evidence="3">
    <location>
        <begin position="231"/>
        <end position="253"/>
    </location>
</feature>
<name>A0A9Y4JXZ1_9TELE</name>
<dbReference type="Gene3D" id="1.10.840.10">
    <property type="entry name" value="Ras guanine-nucleotide exchange factors catalytic domain"/>
    <property type="match status" value="1"/>
</dbReference>
<evidence type="ECO:0000256" key="2">
    <source>
        <dbReference type="PROSITE-ProRule" id="PRU00168"/>
    </source>
</evidence>
<dbReference type="SUPFAM" id="SSF54236">
    <property type="entry name" value="Ubiquitin-like"/>
    <property type="match status" value="1"/>
</dbReference>
<dbReference type="PANTHER" id="PTHR23113">
    <property type="entry name" value="GUANINE NUCLEOTIDE EXCHANGE FACTOR"/>
    <property type="match status" value="1"/>
</dbReference>